<gene>
    <name evidence="1" type="ORF">FB472_2292</name>
</gene>
<organism evidence="1 2">
    <name type="scientific">Rhodoglobus vestalii</name>
    <dbReference type="NCBI Taxonomy" id="193384"/>
    <lineage>
        <taxon>Bacteria</taxon>
        <taxon>Bacillati</taxon>
        <taxon>Actinomycetota</taxon>
        <taxon>Actinomycetes</taxon>
        <taxon>Micrococcales</taxon>
        <taxon>Microbacteriaceae</taxon>
        <taxon>Rhodoglobus</taxon>
    </lineage>
</organism>
<dbReference type="AlphaFoldDB" id="A0A8H2PYT4"/>
<protein>
    <recommendedName>
        <fullName evidence="3">DNA-binding protein</fullName>
    </recommendedName>
</protein>
<evidence type="ECO:0000313" key="1">
    <source>
        <dbReference type="EMBL" id="TQO20649.1"/>
    </source>
</evidence>
<reference evidence="1 2" key="1">
    <citation type="submission" date="2019-06" db="EMBL/GenBank/DDBJ databases">
        <title>Sequencing the genomes of 1000 actinobacteria strains.</title>
        <authorList>
            <person name="Klenk H.-P."/>
        </authorList>
    </citation>
    <scope>NUCLEOTIDE SEQUENCE [LARGE SCALE GENOMIC DNA]</scope>
    <source>
        <strain evidence="1 2">DSM 21947</strain>
    </source>
</reference>
<keyword evidence="2" id="KW-1185">Reference proteome</keyword>
<dbReference type="Proteomes" id="UP000316560">
    <property type="component" value="Unassembled WGS sequence"/>
</dbReference>
<evidence type="ECO:0008006" key="3">
    <source>
        <dbReference type="Google" id="ProtNLM"/>
    </source>
</evidence>
<dbReference type="OrthoDB" id="3259391at2"/>
<proteinExistence type="predicted"/>
<dbReference type="RefSeq" id="WP_141990934.1">
    <property type="nucleotide sequence ID" value="NZ_VFRA01000001.1"/>
</dbReference>
<comment type="caution">
    <text evidence="1">The sequence shown here is derived from an EMBL/GenBank/DDBJ whole genome shotgun (WGS) entry which is preliminary data.</text>
</comment>
<sequence length="201" mass="22047">MSNAVYDQRDPAVKLDRAITMHGFDRAEFYEFALRAVEDTQPTAFPSHLAEIIAASGGPSTDEIRELEKDVASGSLVRRRLTSRARIYQLTATDAEIGDRLGISASAVRHRYRKDLLVAHHVGHNRLLPLWQFDGAVVIPAVKAVAQAIPSTASPLAVHNFITNPHPNLVIGGETVSPRDWLFAGGEPQRVIEQLELLGTL</sequence>
<dbReference type="EMBL" id="VFRA01000001">
    <property type="protein sequence ID" value="TQO20649.1"/>
    <property type="molecule type" value="Genomic_DNA"/>
</dbReference>
<accession>A0A8H2PYT4</accession>
<evidence type="ECO:0000313" key="2">
    <source>
        <dbReference type="Proteomes" id="UP000316560"/>
    </source>
</evidence>
<name>A0A8H2PYT4_9MICO</name>